<proteinExistence type="predicted"/>
<accession>A0A9N9NFS7</accession>
<organism evidence="1 2">
    <name type="scientific">Cetraspora pellucida</name>
    <dbReference type="NCBI Taxonomy" id="1433469"/>
    <lineage>
        <taxon>Eukaryota</taxon>
        <taxon>Fungi</taxon>
        <taxon>Fungi incertae sedis</taxon>
        <taxon>Mucoromycota</taxon>
        <taxon>Glomeromycotina</taxon>
        <taxon>Glomeromycetes</taxon>
        <taxon>Diversisporales</taxon>
        <taxon>Gigasporaceae</taxon>
        <taxon>Cetraspora</taxon>
    </lineage>
</organism>
<keyword evidence="2" id="KW-1185">Reference proteome</keyword>
<evidence type="ECO:0000313" key="1">
    <source>
        <dbReference type="EMBL" id="CAG8729691.1"/>
    </source>
</evidence>
<dbReference type="EMBL" id="CAJVQA010014209">
    <property type="protein sequence ID" value="CAG8729691.1"/>
    <property type="molecule type" value="Genomic_DNA"/>
</dbReference>
<dbReference type="AlphaFoldDB" id="A0A9N9NFS7"/>
<name>A0A9N9NFS7_9GLOM</name>
<comment type="caution">
    <text evidence="1">The sequence shown here is derived from an EMBL/GenBank/DDBJ whole genome shotgun (WGS) entry which is preliminary data.</text>
</comment>
<sequence length="198" mass="22421">MFLKAELVNIKIKLDSKISKLEHLKSENISISVIGGDSEKNISKSRPKGSLLCNNNISAVSETSKNLSQYFAHRKIMNKVEKISTNILTHANDKIVPILESSKIDTEIKNVTLIRSYNITIRRSKKLPIIVLGASTVNKYQTTPINLYEDVSKIIHRYTDDVKNALMLKFDTSLDLQKEIELQQKCKIKNILLAEPTL</sequence>
<evidence type="ECO:0000313" key="2">
    <source>
        <dbReference type="Proteomes" id="UP000789759"/>
    </source>
</evidence>
<protein>
    <submittedName>
        <fullName evidence="1">2517_t:CDS:1</fullName>
    </submittedName>
</protein>
<dbReference type="Proteomes" id="UP000789759">
    <property type="component" value="Unassembled WGS sequence"/>
</dbReference>
<reference evidence="1" key="1">
    <citation type="submission" date="2021-06" db="EMBL/GenBank/DDBJ databases">
        <authorList>
            <person name="Kallberg Y."/>
            <person name="Tangrot J."/>
            <person name="Rosling A."/>
        </authorList>
    </citation>
    <scope>NUCLEOTIDE SEQUENCE</scope>
    <source>
        <strain evidence="1">FL966</strain>
    </source>
</reference>
<gene>
    <name evidence="1" type="ORF">CPELLU_LOCUS13414</name>
</gene>